<dbReference type="EMBL" id="CAJNNV010015477">
    <property type="protein sequence ID" value="CAE8603502.1"/>
    <property type="molecule type" value="Genomic_DNA"/>
</dbReference>
<evidence type="ECO:0000313" key="3">
    <source>
        <dbReference type="Proteomes" id="UP000654075"/>
    </source>
</evidence>
<protein>
    <submittedName>
        <fullName evidence="2">Uncharacterized protein</fullName>
    </submittedName>
</protein>
<evidence type="ECO:0000256" key="1">
    <source>
        <dbReference type="SAM" id="MobiDB-lite"/>
    </source>
</evidence>
<dbReference type="AlphaFoldDB" id="A0A813ET55"/>
<feature type="region of interest" description="Disordered" evidence="1">
    <location>
        <begin position="298"/>
        <end position="317"/>
    </location>
</feature>
<feature type="region of interest" description="Disordered" evidence="1">
    <location>
        <begin position="1"/>
        <end position="24"/>
    </location>
</feature>
<feature type="compositionally biased region" description="Low complexity" evidence="1">
    <location>
        <begin position="242"/>
        <end position="286"/>
    </location>
</feature>
<feature type="compositionally biased region" description="Polar residues" evidence="1">
    <location>
        <begin position="307"/>
        <end position="317"/>
    </location>
</feature>
<gene>
    <name evidence="2" type="ORF">PGLA1383_LOCUS21710</name>
</gene>
<proteinExistence type="predicted"/>
<dbReference type="Proteomes" id="UP000654075">
    <property type="component" value="Unassembled WGS sequence"/>
</dbReference>
<feature type="region of interest" description="Disordered" evidence="1">
    <location>
        <begin position="39"/>
        <end position="59"/>
    </location>
</feature>
<keyword evidence="3" id="KW-1185">Reference proteome</keyword>
<sequence length="317" mass="34763">MCHKMASSPQSEEESEAAKRGAFSSLSELRGEALWRRSRGAELEDQSQPGSAAAGASRFACQERRLPTKDKVDRALEIAEFTLSVELSSLRCEAATLASDLQEQRLARLREATRGEAEECRRAEATAAREARLGEFHRQVAELRCERACLQSELTEAECAAAAGLSRPAGSCLLDARSETASCQELELAAEESRRATAAVRTEALELHAAWEAAEARAATGSWGLATSRQNALDKAEAAGTEQQEQQQHQQQQEQQERQQQQQQQKQQQQQVSVRRWGRGRNSSSGLPQLRHYHCGAVDCDGDCKQRTNTTTAAPAG</sequence>
<reference evidence="2" key="1">
    <citation type="submission" date="2021-02" db="EMBL/GenBank/DDBJ databases">
        <authorList>
            <person name="Dougan E. K."/>
            <person name="Rhodes N."/>
            <person name="Thang M."/>
            <person name="Chan C."/>
        </authorList>
    </citation>
    <scope>NUCLEOTIDE SEQUENCE</scope>
</reference>
<comment type="caution">
    <text evidence="2">The sequence shown here is derived from an EMBL/GenBank/DDBJ whole genome shotgun (WGS) entry which is preliminary data.</text>
</comment>
<feature type="compositionally biased region" description="Low complexity" evidence="1">
    <location>
        <begin position="1"/>
        <end position="10"/>
    </location>
</feature>
<organism evidence="2 3">
    <name type="scientific">Polarella glacialis</name>
    <name type="common">Dinoflagellate</name>
    <dbReference type="NCBI Taxonomy" id="89957"/>
    <lineage>
        <taxon>Eukaryota</taxon>
        <taxon>Sar</taxon>
        <taxon>Alveolata</taxon>
        <taxon>Dinophyceae</taxon>
        <taxon>Suessiales</taxon>
        <taxon>Suessiaceae</taxon>
        <taxon>Polarella</taxon>
    </lineage>
</organism>
<feature type="region of interest" description="Disordered" evidence="1">
    <location>
        <begin position="228"/>
        <end position="292"/>
    </location>
</feature>
<accession>A0A813ET55</accession>
<name>A0A813ET55_POLGL</name>
<evidence type="ECO:0000313" key="2">
    <source>
        <dbReference type="EMBL" id="CAE8603502.1"/>
    </source>
</evidence>